<comment type="caution">
    <text evidence="1">The sequence shown here is derived from an EMBL/GenBank/DDBJ whole genome shotgun (WGS) entry which is preliminary data.</text>
</comment>
<gene>
    <name evidence="1" type="ORF">BG006_010707</name>
</gene>
<keyword evidence="2" id="KW-1185">Reference proteome</keyword>
<protein>
    <submittedName>
        <fullName evidence="1">Uncharacterized protein</fullName>
    </submittedName>
</protein>
<dbReference type="EMBL" id="JAAAUY010000866">
    <property type="protein sequence ID" value="KAF9325815.1"/>
    <property type="molecule type" value="Genomic_DNA"/>
</dbReference>
<dbReference type="AlphaFoldDB" id="A0A9P5SFN7"/>
<organism evidence="1 2">
    <name type="scientific">Podila minutissima</name>
    <dbReference type="NCBI Taxonomy" id="64525"/>
    <lineage>
        <taxon>Eukaryota</taxon>
        <taxon>Fungi</taxon>
        <taxon>Fungi incertae sedis</taxon>
        <taxon>Mucoromycota</taxon>
        <taxon>Mortierellomycotina</taxon>
        <taxon>Mortierellomycetes</taxon>
        <taxon>Mortierellales</taxon>
        <taxon>Mortierellaceae</taxon>
        <taxon>Podila</taxon>
    </lineage>
</organism>
<evidence type="ECO:0000313" key="1">
    <source>
        <dbReference type="EMBL" id="KAF9325815.1"/>
    </source>
</evidence>
<proteinExistence type="predicted"/>
<name>A0A9P5SFN7_9FUNG</name>
<dbReference type="Proteomes" id="UP000696485">
    <property type="component" value="Unassembled WGS sequence"/>
</dbReference>
<evidence type="ECO:0000313" key="2">
    <source>
        <dbReference type="Proteomes" id="UP000696485"/>
    </source>
</evidence>
<accession>A0A9P5SFN7</accession>
<sequence>MGLLSYFFAEKPENPVKKEICYFIEGFLACPYFQEAMSLADRLDTTSSQSKIQVEKIPGAQDHRTSPVVWEGCAGQPMRFIGGYDNFMQYARKKHFVGESRNV</sequence>
<reference evidence="1" key="1">
    <citation type="journal article" date="2020" name="Fungal Divers.">
        <title>Resolving the Mortierellaceae phylogeny through synthesis of multi-gene phylogenetics and phylogenomics.</title>
        <authorList>
            <person name="Vandepol N."/>
            <person name="Liber J."/>
            <person name="Desiro A."/>
            <person name="Na H."/>
            <person name="Kennedy M."/>
            <person name="Barry K."/>
            <person name="Grigoriev I.V."/>
            <person name="Miller A.N."/>
            <person name="O'Donnell K."/>
            <person name="Stajich J.E."/>
            <person name="Bonito G."/>
        </authorList>
    </citation>
    <scope>NUCLEOTIDE SEQUENCE</scope>
    <source>
        <strain evidence="1">NVP1</strain>
    </source>
</reference>